<feature type="chain" id="PRO_5011636275" evidence="1">
    <location>
        <begin position="21"/>
        <end position="279"/>
    </location>
</feature>
<feature type="domain" description="Thioredoxin-like fold" evidence="2">
    <location>
        <begin position="120"/>
        <end position="278"/>
    </location>
</feature>
<dbReference type="CDD" id="cd02972">
    <property type="entry name" value="DsbA_family"/>
    <property type="match status" value="1"/>
</dbReference>
<feature type="signal peptide" evidence="1">
    <location>
        <begin position="1"/>
        <end position="20"/>
    </location>
</feature>
<organism evidence="3 4">
    <name type="scientific">Hydrogenimonas thermophila</name>
    <dbReference type="NCBI Taxonomy" id="223786"/>
    <lineage>
        <taxon>Bacteria</taxon>
        <taxon>Pseudomonadati</taxon>
        <taxon>Campylobacterota</taxon>
        <taxon>Epsilonproteobacteria</taxon>
        <taxon>Campylobacterales</taxon>
        <taxon>Hydrogenimonadaceae</taxon>
        <taxon>Hydrogenimonas</taxon>
    </lineage>
</organism>
<dbReference type="InterPro" id="IPR012336">
    <property type="entry name" value="Thioredoxin-like_fold"/>
</dbReference>
<dbReference type="OrthoDB" id="9800545at2"/>
<dbReference type="RefSeq" id="WP_092912647.1">
    <property type="nucleotide sequence ID" value="NZ_CP136592.1"/>
</dbReference>
<dbReference type="Proteomes" id="UP000199227">
    <property type="component" value="Unassembled WGS sequence"/>
</dbReference>
<evidence type="ECO:0000256" key="1">
    <source>
        <dbReference type="SAM" id="SignalP"/>
    </source>
</evidence>
<dbReference type="EMBL" id="FOXB01000021">
    <property type="protein sequence ID" value="SFP47081.1"/>
    <property type="molecule type" value="Genomic_DNA"/>
</dbReference>
<sequence length="279" mass="31871">MSSMLKSLSVMMIASSLAIAGGDSDVINYVKKKLDRNPNVKINSAEVVDKLPIPGIKGWSAYVIGLDINLTRGKETRQINFEDILFVSKNLITSELIDRKTGRDVRSMIQPKLPKDIYNKSNLIYGNENAAHKLILFSDPLCPFCRMYVPEVLKAVKNNPEKMALYYYHLPLKAIHPASETLVRIMEVAQKEGKYEIIDKMYKIKIDAKLKDEKKILDIVAKQTGYKLSSKQIHEPWVDKRILKDRLTARKLLVTGTPTIFVDGKKDVTRDKYKQFIKK</sequence>
<keyword evidence="4" id="KW-1185">Reference proteome</keyword>
<gene>
    <name evidence="3" type="ORF">SAMN05216234_1214</name>
</gene>
<dbReference type="STRING" id="223786.SAMN05216234_1214"/>
<evidence type="ECO:0000313" key="3">
    <source>
        <dbReference type="EMBL" id="SFP47081.1"/>
    </source>
</evidence>
<name>A0A1I5QM43_9BACT</name>
<accession>A0A1I5QM43</accession>
<dbReference type="InterPro" id="IPR051470">
    <property type="entry name" value="Thiol:disulfide_interchange"/>
</dbReference>
<dbReference type="SUPFAM" id="SSF52833">
    <property type="entry name" value="Thioredoxin-like"/>
    <property type="match status" value="1"/>
</dbReference>
<protein>
    <submittedName>
        <fullName evidence="3">Thioredoxin</fullName>
    </submittedName>
</protein>
<evidence type="ECO:0000259" key="2">
    <source>
        <dbReference type="Pfam" id="PF13462"/>
    </source>
</evidence>
<evidence type="ECO:0000313" key="4">
    <source>
        <dbReference type="Proteomes" id="UP000199227"/>
    </source>
</evidence>
<dbReference type="PANTHER" id="PTHR35272:SF3">
    <property type="entry name" value="THIOL:DISULFIDE INTERCHANGE PROTEIN DSBC"/>
    <property type="match status" value="1"/>
</dbReference>
<proteinExistence type="predicted"/>
<dbReference type="PANTHER" id="PTHR35272">
    <property type="entry name" value="THIOL:DISULFIDE INTERCHANGE PROTEIN DSBC-RELATED"/>
    <property type="match status" value="1"/>
</dbReference>
<dbReference type="AlphaFoldDB" id="A0A1I5QM43"/>
<reference evidence="3 4" key="1">
    <citation type="submission" date="2016-10" db="EMBL/GenBank/DDBJ databases">
        <authorList>
            <person name="de Groot N.N."/>
        </authorList>
    </citation>
    <scope>NUCLEOTIDE SEQUENCE [LARGE SCALE GENOMIC DNA]</scope>
    <source>
        <strain evidence="3 4">EP1-55-1</strain>
    </source>
</reference>
<dbReference type="Gene3D" id="3.40.30.10">
    <property type="entry name" value="Glutaredoxin"/>
    <property type="match status" value="1"/>
</dbReference>
<keyword evidence="1" id="KW-0732">Signal</keyword>
<dbReference type="InterPro" id="IPR036249">
    <property type="entry name" value="Thioredoxin-like_sf"/>
</dbReference>
<dbReference type="Pfam" id="PF13462">
    <property type="entry name" value="Thioredoxin_4"/>
    <property type="match status" value="1"/>
</dbReference>